<reference evidence="8 9" key="1">
    <citation type="journal article" date="2015" name="Genome Announc.">
        <title>Complete genome sequences for 35 biothreat assay-relevant bacillus species.</title>
        <authorList>
            <person name="Johnson S.L."/>
            <person name="Daligault H.E."/>
            <person name="Davenport K.W."/>
            <person name="Jaissle J."/>
            <person name="Frey K.G."/>
            <person name="Ladner J.T."/>
            <person name="Broomall S.M."/>
            <person name="Bishop-Lilly K.A."/>
            <person name="Bruce D.C."/>
            <person name="Gibbons H.S."/>
            <person name="Coyne S.R."/>
            <person name="Lo C.C."/>
            <person name="Meincke L."/>
            <person name="Munk A.C."/>
            <person name="Koroleva G.I."/>
            <person name="Rosenzweig C.N."/>
            <person name="Palacios G.F."/>
            <person name="Redden C.L."/>
            <person name="Minogue T.D."/>
            <person name="Chain P.S."/>
        </authorList>
    </citation>
    <scope>NUCLEOTIDE SEQUENCE [LARGE SCALE GENOMIC DNA]</scope>
    <source>
        <strain evidence="9">ATCC 14581 / DSM 32 / JCM 2506 / NBRC 15308 / NCIMB 9376 / NCTC 10342 / NRRL B-14308 / VKM B-512</strain>
    </source>
</reference>
<dbReference type="EMBL" id="CP009920">
    <property type="protein sequence ID" value="AJI21869.1"/>
    <property type="molecule type" value="Genomic_DNA"/>
</dbReference>
<evidence type="ECO:0000256" key="6">
    <source>
        <dbReference type="ARBA" id="ARBA00023136"/>
    </source>
</evidence>
<dbReference type="AlphaFoldDB" id="A0A0B6APX1"/>
<evidence type="ECO:0000256" key="4">
    <source>
        <dbReference type="ARBA" id="ARBA00022692"/>
    </source>
</evidence>
<name>A0A0B6APX1_PRIM2</name>
<dbReference type="SUPFAM" id="SSF103473">
    <property type="entry name" value="MFS general substrate transporter"/>
    <property type="match status" value="1"/>
</dbReference>
<evidence type="ECO:0000313" key="9">
    <source>
        <dbReference type="Proteomes" id="UP000031829"/>
    </source>
</evidence>
<feature type="domain" description="Major facilitator superfamily (MFS) profile" evidence="7">
    <location>
        <begin position="6"/>
        <end position="386"/>
    </location>
</feature>
<evidence type="ECO:0000256" key="5">
    <source>
        <dbReference type="ARBA" id="ARBA00022989"/>
    </source>
</evidence>
<evidence type="ECO:0000256" key="2">
    <source>
        <dbReference type="ARBA" id="ARBA00022448"/>
    </source>
</evidence>
<dbReference type="InterPro" id="IPR011701">
    <property type="entry name" value="MFS"/>
</dbReference>
<dbReference type="GO" id="GO:0022857">
    <property type="term" value="F:transmembrane transporter activity"/>
    <property type="evidence" value="ECO:0007669"/>
    <property type="project" value="InterPro"/>
</dbReference>
<dbReference type="PANTHER" id="PTHR43124:SF10">
    <property type="entry name" value="PURINE EFFLUX PUMP PBUE"/>
    <property type="match status" value="1"/>
</dbReference>
<dbReference type="KEGG" id="bmeg:BG04_529"/>
<proteinExistence type="predicted"/>
<dbReference type="Gene3D" id="1.20.1250.20">
    <property type="entry name" value="MFS general substrate transporter like domains"/>
    <property type="match status" value="2"/>
</dbReference>
<evidence type="ECO:0000256" key="3">
    <source>
        <dbReference type="ARBA" id="ARBA00022475"/>
    </source>
</evidence>
<dbReference type="CDD" id="cd17324">
    <property type="entry name" value="MFS_NepI_like"/>
    <property type="match status" value="1"/>
</dbReference>
<organism evidence="8 9">
    <name type="scientific">Priestia megaterium (strain ATCC 14581 / DSM 32 / CCUG 1817 / JCM 2506 / NBRC 15308 / NCIMB 9376 / NCTC 10342 / NRRL B-14308 / VKM B-512 / Ford 19)</name>
    <name type="common">Bacillus megaterium</name>
    <dbReference type="NCBI Taxonomy" id="1348623"/>
    <lineage>
        <taxon>Bacteria</taxon>
        <taxon>Bacillati</taxon>
        <taxon>Bacillota</taxon>
        <taxon>Bacilli</taxon>
        <taxon>Bacillales</taxon>
        <taxon>Bacillaceae</taxon>
        <taxon>Priestia</taxon>
    </lineage>
</organism>
<dbReference type="InterPro" id="IPR020846">
    <property type="entry name" value="MFS_dom"/>
</dbReference>
<sequence length="396" mass="41989">MSNMWKIYLLAAISFLNGTSEYVIAGILDRIAEANNISVSSAGQLITVFSIAFGAGTPFLIAMTARLERKKLLVYALTVFSVINILIAIITGYEMLMAARIISALSAGVIQVTLLTLAAVLAAPGKQGGAIATVVTGQSTALVVGVPIGRVVASHYDWNVIFIGLGVVGLLFTALTSFTIPKTVAEEPVPLREQFKFLMKPRISAYLLITFLWLGSYSIVFTYISPYFLNTFGMSNQGVTTALFIFGIASAIGSKLGGFSTDKWGSFRTLTGGILLHAIALLLFPFIGQFAFLFYVLLIFWALSAWSSGAPIQFQLISLAPAAASIVLSLHSAAGQLGMAAGAGIGGIAVKNGLLNYIPWIGAFALAVSVVVIVADNVLSKRKQTKQAQSNLCIEK</sequence>
<dbReference type="InterPro" id="IPR036259">
    <property type="entry name" value="MFS_trans_sf"/>
</dbReference>
<dbReference type="PROSITE" id="PS50850">
    <property type="entry name" value="MFS"/>
    <property type="match status" value="1"/>
</dbReference>
<keyword evidence="4" id="KW-0812">Transmembrane</keyword>
<gene>
    <name evidence="8" type="ORF">BG04_529</name>
</gene>
<keyword evidence="5" id="KW-1133">Transmembrane helix</keyword>
<dbReference type="GO" id="GO:0005886">
    <property type="term" value="C:plasma membrane"/>
    <property type="evidence" value="ECO:0007669"/>
    <property type="project" value="UniProtKB-SubCell"/>
</dbReference>
<evidence type="ECO:0000313" key="8">
    <source>
        <dbReference type="EMBL" id="AJI21869.1"/>
    </source>
</evidence>
<evidence type="ECO:0000259" key="7">
    <source>
        <dbReference type="PROSITE" id="PS50850"/>
    </source>
</evidence>
<accession>A0A0B6APX1</accession>
<dbReference type="PANTHER" id="PTHR43124">
    <property type="entry name" value="PURINE EFFLUX PUMP PBUE"/>
    <property type="match status" value="1"/>
</dbReference>
<dbReference type="Proteomes" id="UP000031829">
    <property type="component" value="Chromosome"/>
</dbReference>
<dbReference type="HOGENOM" id="CLU_001265_61_5_9"/>
<comment type="subcellular location">
    <subcellularLocation>
        <location evidence="1">Cell membrane</location>
        <topology evidence="1">Multi-pass membrane protein</topology>
    </subcellularLocation>
</comment>
<keyword evidence="6" id="KW-0472">Membrane</keyword>
<dbReference type="InterPro" id="IPR050189">
    <property type="entry name" value="MFS_Efflux_Transporters"/>
</dbReference>
<keyword evidence="2" id="KW-0813">Transport</keyword>
<protein>
    <submittedName>
        <fullName evidence="8">Major Facilitator Superfamily protein</fullName>
    </submittedName>
</protein>
<keyword evidence="3" id="KW-1003">Cell membrane</keyword>
<dbReference type="Pfam" id="PF07690">
    <property type="entry name" value="MFS_1"/>
    <property type="match status" value="1"/>
</dbReference>
<evidence type="ECO:0000256" key="1">
    <source>
        <dbReference type="ARBA" id="ARBA00004651"/>
    </source>
</evidence>